<evidence type="ECO:0000256" key="9">
    <source>
        <dbReference type="SAM" id="MobiDB-lite"/>
    </source>
</evidence>
<dbReference type="InterPro" id="IPR015421">
    <property type="entry name" value="PyrdxlP-dep_Trfase_major"/>
</dbReference>
<dbReference type="InterPro" id="IPR015424">
    <property type="entry name" value="PyrdxlP-dep_Trfase"/>
</dbReference>
<evidence type="ECO:0000313" key="10">
    <source>
        <dbReference type="EMBL" id="WCO65769.1"/>
    </source>
</evidence>
<evidence type="ECO:0000256" key="7">
    <source>
        <dbReference type="PIRSR" id="PIRSR001434-2"/>
    </source>
</evidence>
<comment type="catalytic activity">
    <reaction evidence="5">
        <text>L-homocysteine + H2O = 2-oxobutanoate + hydrogen sulfide + NH4(+) + H(+)</text>
        <dbReference type="Rhea" id="RHEA:14501"/>
        <dbReference type="ChEBI" id="CHEBI:15377"/>
        <dbReference type="ChEBI" id="CHEBI:15378"/>
        <dbReference type="ChEBI" id="CHEBI:16763"/>
        <dbReference type="ChEBI" id="CHEBI:28938"/>
        <dbReference type="ChEBI" id="CHEBI:29919"/>
        <dbReference type="ChEBI" id="CHEBI:58199"/>
        <dbReference type="EC" id="4.4.1.2"/>
    </reaction>
    <physiologicalReaction direction="left-to-right" evidence="5">
        <dbReference type="Rhea" id="RHEA:14502"/>
    </physiologicalReaction>
</comment>
<dbReference type="KEGG" id="ima:PO878_14800"/>
<dbReference type="InterPro" id="IPR015422">
    <property type="entry name" value="PyrdxlP-dep_Trfase_small"/>
</dbReference>
<keyword evidence="10" id="KW-0808">Transferase</keyword>
<dbReference type="EMBL" id="CP116942">
    <property type="protein sequence ID" value="WCO65769.1"/>
    <property type="molecule type" value="Genomic_DNA"/>
</dbReference>
<comment type="catalytic activity">
    <reaction evidence="6">
        <text>L-methionine + H2O = methanethiol + 2-oxobutanoate + NH4(+)</text>
        <dbReference type="Rhea" id="RHEA:23800"/>
        <dbReference type="ChEBI" id="CHEBI:15377"/>
        <dbReference type="ChEBI" id="CHEBI:16007"/>
        <dbReference type="ChEBI" id="CHEBI:16763"/>
        <dbReference type="ChEBI" id="CHEBI:28938"/>
        <dbReference type="ChEBI" id="CHEBI:57844"/>
        <dbReference type="EC" id="4.4.1.11"/>
    </reaction>
    <physiologicalReaction direction="left-to-right" evidence="6">
        <dbReference type="Rhea" id="RHEA:23801"/>
    </physiologicalReaction>
</comment>
<dbReference type="GO" id="GO:0018826">
    <property type="term" value="F:methionine gamma-lyase activity"/>
    <property type="evidence" value="ECO:0007669"/>
    <property type="project" value="UniProtKB-EC"/>
</dbReference>
<evidence type="ECO:0000256" key="8">
    <source>
        <dbReference type="RuleBase" id="RU362118"/>
    </source>
</evidence>
<dbReference type="PIRSF" id="PIRSF001434">
    <property type="entry name" value="CGS"/>
    <property type="match status" value="1"/>
</dbReference>
<dbReference type="SUPFAM" id="SSF53383">
    <property type="entry name" value="PLP-dependent transferases"/>
    <property type="match status" value="1"/>
</dbReference>
<keyword evidence="11" id="KW-1185">Reference proteome</keyword>
<evidence type="ECO:0000313" key="11">
    <source>
        <dbReference type="Proteomes" id="UP001216390"/>
    </source>
</evidence>
<comment type="similarity">
    <text evidence="8">Belongs to the trans-sulfuration enzymes family.</text>
</comment>
<dbReference type="PANTHER" id="PTHR11808:SF85">
    <property type="entry name" value="CYSTATHIONINE GAMMA-LYASE-RELATED"/>
    <property type="match status" value="1"/>
</dbReference>
<dbReference type="Proteomes" id="UP001216390">
    <property type="component" value="Chromosome"/>
</dbReference>
<gene>
    <name evidence="10" type="ORF">PO878_14800</name>
</gene>
<keyword evidence="10" id="KW-0032">Aminotransferase</keyword>
<dbReference type="GO" id="GO:0030170">
    <property type="term" value="F:pyridoxal phosphate binding"/>
    <property type="evidence" value="ECO:0007669"/>
    <property type="project" value="InterPro"/>
</dbReference>
<feature type="region of interest" description="Disordered" evidence="9">
    <location>
        <begin position="1"/>
        <end position="25"/>
    </location>
</feature>
<keyword evidence="2 7" id="KW-0663">Pyridoxal phosphate</keyword>
<proteinExistence type="inferred from homology"/>
<evidence type="ECO:0000256" key="4">
    <source>
        <dbReference type="ARBA" id="ARBA00047199"/>
    </source>
</evidence>
<sequence>MTEEQAGGAGRALHPDTRAVRGGRGASHPALAPVVWASSTFVSASVDEAQAAATSIGNDRFYSRYGNPTVTDFEQAVADLEGAEAARAFGSGMGAVTAVILGLCSQGDHVVAARHLYAGTQLVLQAVCPRFGIDVTFVDGTDPGAFAAAVRPGKTMLVWAETPANPRLDLVDLDAVGAIAGPMTVVDSTFATPLGQRPLDHGVDIVVHSATKAMAGHNDATLGVVAASAELITWLTGFAVLQGATASPYDAANGLRGLRTLPVRFARQSATALELARWLEEDGRVTEVRHPGLESHPQHELARRQMRELGGLVCFDLPGGIDAGRRFVEAVELAQLASSLGGPETLVTHPASTTHVNLLPEELAAVGIGPGTIRVSVGLEHPEDLRADLDRALGAATGS</sequence>
<dbReference type="CDD" id="cd00614">
    <property type="entry name" value="CGS_like"/>
    <property type="match status" value="1"/>
</dbReference>
<comment type="cofactor">
    <cofactor evidence="1 8">
        <name>pyridoxal 5'-phosphate</name>
        <dbReference type="ChEBI" id="CHEBI:597326"/>
    </cofactor>
</comment>
<dbReference type="EC" id="4.4.1.2" evidence="3"/>
<name>A0AAF0BUU3_9ACTN</name>
<evidence type="ECO:0000256" key="3">
    <source>
        <dbReference type="ARBA" id="ARBA00047175"/>
    </source>
</evidence>
<evidence type="ECO:0000256" key="5">
    <source>
        <dbReference type="ARBA" id="ARBA00048780"/>
    </source>
</evidence>
<dbReference type="GO" id="GO:0008483">
    <property type="term" value="F:transaminase activity"/>
    <property type="evidence" value="ECO:0007669"/>
    <property type="project" value="UniProtKB-KW"/>
</dbReference>
<dbReference type="GO" id="GO:0004123">
    <property type="term" value="F:cystathionine gamma-lyase activity"/>
    <property type="evidence" value="ECO:0007669"/>
    <property type="project" value="TreeGrafter"/>
</dbReference>
<dbReference type="Pfam" id="PF01053">
    <property type="entry name" value="Cys_Met_Meta_PP"/>
    <property type="match status" value="1"/>
</dbReference>
<dbReference type="GO" id="GO:0019346">
    <property type="term" value="P:transsulfuration"/>
    <property type="evidence" value="ECO:0007669"/>
    <property type="project" value="InterPro"/>
</dbReference>
<dbReference type="RefSeq" id="WP_272735296.1">
    <property type="nucleotide sequence ID" value="NZ_CP116942.1"/>
</dbReference>
<dbReference type="PANTHER" id="PTHR11808">
    <property type="entry name" value="TRANS-SULFURATION ENZYME FAMILY MEMBER"/>
    <property type="match status" value="1"/>
</dbReference>
<evidence type="ECO:0000256" key="2">
    <source>
        <dbReference type="ARBA" id="ARBA00022898"/>
    </source>
</evidence>
<protein>
    <recommendedName>
        <fullName evidence="3">homocysteine desulfhydrase</fullName>
        <ecNumber evidence="3">4.4.1.2</ecNumber>
    </recommendedName>
    <alternativeName>
        <fullName evidence="4">Homocysteine desulfhydrase</fullName>
    </alternativeName>
</protein>
<evidence type="ECO:0000256" key="1">
    <source>
        <dbReference type="ARBA" id="ARBA00001933"/>
    </source>
</evidence>
<dbReference type="FunFam" id="3.40.640.10:FF:000046">
    <property type="entry name" value="Cystathionine gamma-lyase"/>
    <property type="match status" value="1"/>
</dbReference>
<reference evidence="10" key="1">
    <citation type="submission" date="2023-01" db="EMBL/GenBank/DDBJ databases">
        <title>The diversity of Class Acidimicrobiia in South China Sea sediment environments and the proposal of Iamia marina sp. nov., a novel species of the genus Iamia.</title>
        <authorList>
            <person name="He Y."/>
            <person name="Tian X."/>
        </authorList>
    </citation>
    <scope>NUCLEOTIDE SEQUENCE</scope>
    <source>
        <strain evidence="10">DSM 19957</strain>
    </source>
</reference>
<feature type="modified residue" description="N6-(pyridoxal phosphate)lysine" evidence="7">
    <location>
        <position position="212"/>
    </location>
</feature>
<dbReference type="AlphaFoldDB" id="A0AAF0BUU3"/>
<dbReference type="GO" id="GO:0047982">
    <property type="term" value="F:homocysteine desulfhydrase activity"/>
    <property type="evidence" value="ECO:0007669"/>
    <property type="project" value="UniProtKB-EC"/>
</dbReference>
<dbReference type="GO" id="GO:0005737">
    <property type="term" value="C:cytoplasm"/>
    <property type="evidence" value="ECO:0007669"/>
    <property type="project" value="TreeGrafter"/>
</dbReference>
<organism evidence="10 11">
    <name type="scientific">Iamia majanohamensis</name>
    <dbReference type="NCBI Taxonomy" id="467976"/>
    <lineage>
        <taxon>Bacteria</taxon>
        <taxon>Bacillati</taxon>
        <taxon>Actinomycetota</taxon>
        <taxon>Acidimicrobiia</taxon>
        <taxon>Acidimicrobiales</taxon>
        <taxon>Iamiaceae</taxon>
        <taxon>Iamia</taxon>
    </lineage>
</organism>
<dbReference type="InterPro" id="IPR000277">
    <property type="entry name" value="Cys/Met-Metab_PyrdxlP-dep_enz"/>
</dbReference>
<accession>A0AAF0BUU3</accession>
<dbReference type="Gene3D" id="3.40.640.10">
    <property type="entry name" value="Type I PLP-dependent aspartate aminotransferase-like (Major domain)"/>
    <property type="match status" value="1"/>
</dbReference>
<dbReference type="GO" id="GO:0019343">
    <property type="term" value="P:cysteine biosynthetic process via cystathionine"/>
    <property type="evidence" value="ECO:0007669"/>
    <property type="project" value="TreeGrafter"/>
</dbReference>
<evidence type="ECO:0000256" key="6">
    <source>
        <dbReference type="ARBA" id="ARBA00052699"/>
    </source>
</evidence>
<dbReference type="Gene3D" id="3.90.1150.10">
    <property type="entry name" value="Aspartate Aminotransferase, domain 1"/>
    <property type="match status" value="1"/>
</dbReference>